<dbReference type="InterPro" id="IPR002885">
    <property type="entry name" value="PPR_rpt"/>
</dbReference>
<reference evidence="6" key="3">
    <citation type="journal article" date="2017" name="Nature">
        <title>Genome sequence of the progenitor of the wheat D genome Aegilops tauschii.</title>
        <authorList>
            <person name="Luo M.C."/>
            <person name="Gu Y.Q."/>
            <person name="Puiu D."/>
            <person name="Wang H."/>
            <person name="Twardziok S.O."/>
            <person name="Deal K.R."/>
            <person name="Huo N."/>
            <person name="Zhu T."/>
            <person name="Wang L."/>
            <person name="Wang Y."/>
            <person name="McGuire P.E."/>
            <person name="Liu S."/>
            <person name="Long H."/>
            <person name="Ramasamy R.K."/>
            <person name="Rodriguez J.C."/>
            <person name="Van S.L."/>
            <person name="Yuan L."/>
            <person name="Wang Z."/>
            <person name="Xia Z."/>
            <person name="Xiao L."/>
            <person name="Anderson O.D."/>
            <person name="Ouyang S."/>
            <person name="Liang Y."/>
            <person name="Zimin A.V."/>
            <person name="Pertea G."/>
            <person name="Qi P."/>
            <person name="Bennetzen J.L."/>
            <person name="Dai X."/>
            <person name="Dawson M.W."/>
            <person name="Muller H.G."/>
            <person name="Kugler K."/>
            <person name="Rivarola-Duarte L."/>
            <person name="Spannagl M."/>
            <person name="Mayer K.F.X."/>
            <person name="Lu F.H."/>
            <person name="Bevan M.W."/>
            <person name="Leroy P."/>
            <person name="Li P."/>
            <person name="You F.M."/>
            <person name="Sun Q."/>
            <person name="Liu Z."/>
            <person name="Lyons E."/>
            <person name="Wicker T."/>
            <person name="Salzberg S.L."/>
            <person name="Devos K.M."/>
            <person name="Dvorak J."/>
        </authorList>
    </citation>
    <scope>NUCLEOTIDE SEQUENCE [LARGE SCALE GENOMIC DNA]</scope>
    <source>
        <strain evidence="6">cv. AL8/78</strain>
    </source>
</reference>
<keyword evidence="7" id="KW-1185">Reference proteome</keyword>
<keyword evidence="3" id="KW-0694">RNA-binding</keyword>
<dbReference type="Gene3D" id="1.25.40.10">
    <property type="entry name" value="Tetratricopeptide repeat domain"/>
    <property type="match status" value="1"/>
</dbReference>
<dbReference type="InterPro" id="IPR000504">
    <property type="entry name" value="RRM_dom"/>
</dbReference>
<evidence type="ECO:0000313" key="6">
    <source>
        <dbReference type="EnsemblPlants" id="AET2Gv21151200.19"/>
    </source>
</evidence>
<proteinExistence type="predicted"/>
<dbReference type="InterPro" id="IPR035979">
    <property type="entry name" value="RBD_domain_sf"/>
</dbReference>
<reference evidence="7" key="2">
    <citation type="journal article" date="2017" name="Nat. Plants">
        <title>The Aegilops tauschii genome reveals multiple impacts of transposons.</title>
        <authorList>
            <person name="Zhao G."/>
            <person name="Zou C."/>
            <person name="Li K."/>
            <person name="Wang K."/>
            <person name="Li T."/>
            <person name="Gao L."/>
            <person name="Zhang X."/>
            <person name="Wang H."/>
            <person name="Yang Z."/>
            <person name="Liu X."/>
            <person name="Jiang W."/>
            <person name="Mao L."/>
            <person name="Kong X."/>
            <person name="Jiao Y."/>
            <person name="Jia J."/>
        </authorList>
    </citation>
    <scope>NUCLEOTIDE SEQUENCE [LARGE SCALE GENOMIC DNA]</scope>
    <source>
        <strain evidence="7">cv. AL8/78</strain>
    </source>
</reference>
<dbReference type="SUPFAM" id="SSF54928">
    <property type="entry name" value="RNA-binding domain, RBD"/>
    <property type="match status" value="1"/>
</dbReference>
<dbReference type="EnsemblPlants" id="AET2Gv21151200.19">
    <property type="protein sequence ID" value="AET2Gv21151200.19"/>
    <property type="gene ID" value="AET2Gv21151200"/>
</dbReference>
<reference evidence="6" key="5">
    <citation type="journal article" date="2021" name="G3 (Bethesda)">
        <title>Aegilops tauschii genome assembly Aet v5.0 features greater sequence contiguity and improved annotation.</title>
        <authorList>
            <person name="Wang L."/>
            <person name="Zhu T."/>
            <person name="Rodriguez J.C."/>
            <person name="Deal K.R."/>
            <person name="Dubcovsky J."/>
            <person name="McGuire P.E."/>
            <person name="Lux T."/>
            <person name="Spannagl M."/>
            <person name="Mayer K.F.X."/>
            <person name="Baldrich P."/>
            <person name="Meyers B.C."/>
            <person name="Huo N."/>
            <person name="Gu Y.Q."/>
            <person name="Zhou H."/>
            <person name="Devos K.M."/>
            <person name="Bennetzen J.L."/>
            <person name="Unver T."/>
            <person name="Budak H."/>
            <person name="Gulick P.J."/>
            <person name="Galiba G."/>
            <person name="Kalapos B."/>
            <person name="Nelson D.R."/>
            <person name="Li P."/>
            <person name="You F.M."/>
            <person name="Luo M.C."/>
            <person name="Dvorak J."/>
        </authorList>
    </citation>
    <scope>NUCLEOTIDE SEQUENCE [LARGE SCALE GENOMIC DNA]</scope>
    <source>
        <strain evidence="6">cv. AL8/78</strain>
    </source>
</reference>
<evidence type="ECO:0000256" key="4">
    <source>
        <dbReference type="PROSITE-ProRule" id="PRU00708"/>
    </source>
</evidence>
<dbReference type="InterPro" id="IPR012677">
    <property type="entry name" value="Nucleotide-bd_a/b_plait_sf"/>
</dbReference>
<accession>A0A453D9Q8</accession>
<dbReference type="Gramene" id="AET2Gv21151200.19">
    <property type="protein sequence ID" value="AET2Gv21151200.19"/>
    <property type="gene ID" value="AET2Gv21151200"/>
</dbReference>
<dbReference type="InterPro" id="IPR011990">
    <property type="entry name" value="TPR-like_helical_dom_sf"/>
</dbReference>
<dbReference type="CDD" id="cd00590">
    <property type="entry name" value="RRM_SF"/>
    <property type="match status" value="1"/>
</dbReference>
<evidence type="ECO:0000256" key="2">
    <source>
        <dbReference type="ARBA" id="ARBA00022946"/>
    </source>
</evidence>
<dbReference type="AlphaFoldDB" id="A0A453D9Q8"/>
<dbReference type="Gene3D" id="3.30.70.330">
    <property type="match status" value="1"/>
</dbReference>
<feature type="repeat" description="PPR" evidence="4">
    <location>
        <begin position="170"/>
        <end position="204"/>
    </location>
</feature>
<feature type="domain" description="RRM" evidence="5">
    <location>
        <begin position="20"/>
        <end position="108"/>
    </location>
</feature>
<dbReference type="GO" id="GO:0003723">
    <property type="term" value="F:RNA binding"/>
    <property type="evidence" value="ECO:0007669"/>
    <property type="project" value="UniProtKB-UniRule"/>
</dbReference>
<dbReference type="Pfam" id="PF00076">
    <property type="entry name" value="RRM_1"/>
    <property type="match status" value="1"/>
</dbReference>
<dbReference type="PROSITE" id="PS51375">
    <property type="entry name" value="PPR"/>
    <property type="match status" value="1"/>
</dbReference>
<dbReference type="Proteomes" id="UP000015105">
    <property type="component" value="Chromosome 2D"/>
</dbReference>
<evidence type="ECO:0000256" key="3">
    <source>
        <dbReference type="PROSITE-ProRule" id="PRU00176"/>
    </source>
</evidence>
<dbReference type="PROSITE" id="PS50102">
    <property type="entry name" value="RRM"/>
    <property type="match status" value="1"/>
</dbReference>
<reference evidence="7" key="1">
    <citation type="journal article" date="2014" name="Science">
        <title>Ancient hybridizations among the ancestral genomes of bread wheat.</title>
        <authorList>
            <consortium name="International Wheat Genome Sequencing Consortium,"/>
            <person name="Marcussen T."/>
            <person name="Sandve S.R."/>
            <person name="Heier L."/>
            <person name="Spannagl M."/>
            <person name="Pfeifer M."/>
            <person name="Jakobsen K.S."/>
            <person name="Wulff B.B."/>
            <person name="Steuernagel B."/>
            <person name="Mayer K.F."/>
            <person name="Olsen O.A."/>
        </authorList>
    </citation>
    <scope>NUCLEOTIDE SEQUENCE [LARGE SCALE GENOMIC DNA]</scope>
    <source>
        <strain evidence="7">cv. AL8/78</strain>
    </source>
</reference>
<keyword evidence="2" id="KW-0809">Transit peptide</keyword>
<evidence type="ECO:0000313" key="7">
    <source>
        <dbReference type="Proteomes" id="UP000015105"/>
    </source>
</evidence>
<keyword evidence="1" id="KW-0677">Repeat</keyword>
<sequence length="212" mass="24332">VEPEEEEDVEDAEGDFRQKGKVFVGNLPLRARKAEVAYFFRQFGPLDKVEFVRTHDDPERNAGFCFLYYADADADAEGQGAEAAAERAAEVDGVDFRGRSLTVRLDDGRKGRARAEDRARWVDHGRGKEAPSPWHHGRDEACREFRRVVESRPEDWQAVVSAFERIPKPSRREFGLMIVYYAKRGDKHHARATFENMRARGIDPNAFVFTRD</sequence>
<name>A0A453D9Q8_AEGTS</name>
<organism evidence="6 7">
    <name type="scientific">Aegilops tauschii subsp. strangulata</name>
    <name type="common">Goatgrass</name>
    <dbReference type="NCBI Taxonomy" id="200361"/>
    <lineage>
        <taxon>Eukaryota</taxon>
        <taxon>Viridiplantae</taxon>
        <taxon>Streptophyta</taxon>
        <taxon>Embryophyta</taxon>
        <taxon>Tracheophyta</taxon>
        <taxon>Spermatophyta</taxon>
        <taxon>Magnoliopsida</taxon>
        <taxon>Liliopsida</taxon>
        <taxon>Poales</taxon>
        <taxon>Poaceae</taxon>
        <taxon>BOP clade</taxon>
        <taxon>Pooideae</taxon>
        <taxon>Triticodae</taxon>
        <taxon>Triticeae</taxon>
        <taxon>Triticinae</taxon>
        <taxon>Aegilops</taxon>
    </lineage>
</organism>
<reference evidence="6" key="4">
    <citation type="submission" date="2019-03" db="UniProtKB">
        <authorList>
            <consortium name="EnsemblPlants"/>
        </authorList>
    </citation>
    <scope>IDENTIFICATION</scope>
</reference>
<dbReference type="SMART" id="SM00360">
    <property type="entry name" value="RRM"/>
    <property type="match status" value="1"/>
</dbReference>
<protein>
    <recommendedName>
        <fullName evidence="5">RRM domain-containing protein</fullName>
    </recommendedName>
</protein>
<evidence type="ECO:0000256" key="1">
    <source>
        <dbReference type="ARBA" id="ARBA00022737"/>
    </source>
</evidence>
<evidence type="ECO:0000259" key="5">
    <source>
        <dbReference type="PROSITE" id="PS50102"/>
    </source>
</evidence>